<dbReference type="STRING" id="549789.NIES30_01520"/>
<feature type="domain" description="SCP" evidence="2">
    <location>
        <begin position="30"/>
        <end position="167"/>
    </location>
</feature>
<comment type="caution">
    <text evidence="3">The sequence shown here is derived from an EMBL/GenBank/DDBJ whole genome shotgun (WGS) entry which is preliminary data.</text>
</comment>
<evidence type="ECO:0000313" key="3">
    <source>
        <dbReference type="EMBL" id="OKH51222.1"/>
    </source>
</evidence>
<dbReference type="InterPro" id="IPR001283">
    <property type="entry name" value="CRISP-related"/>
</dbReference>
<dbReference type="Pfam" id="PF00188">
    <property type="entry name" value="CAP"/>
    <property type="match status" value="1"/>
</dbReference>
<dbReference type="InterPro" id="IPR035940">
    <property type="entry name" value="CAP_sf"/>
</dbReference>
<dbReference type="PANTHER" id="PTHR10334">
    <property type="entry name" value="CYSTEINE-RICH SECRETORY PROTEIN-RELATED"/>
    <property type="match status" value="1"/>
</dbReference>
<dbReference type="InterPro" id="IPR018244">
    <property type="entry name" value="Allrgn_V5/Tpx1_CS"/>
</dbReference>
<dbReference type="PROSITE" id="PS01009">
    <property type="entry name" value="CRISP_1"/>
    <property type="match status" value="1"/>
</dbReference>
<reference evidence="3 4" key="1">
    <citation type="submission" date="2016-11" db="EMBL/GenBank/DDBJ databases">
        <title>Draft Genome Sequences of Nine Cyanobacterial Strains from Diverse Habitats.</title>
        <authorList>
            <person name="Zhu T."/>
            <person name="Hou S."/>
            <person name="Lu X."/>
            <person name="Hess W.R."/>
        </authorList>
    </citation>
    <scope>NUCLEOTIDE SEQUENCE [LARGE SCALE GENOMIC DNA]</scope>
    <source>
        <strain evidence="3 4">NIES-30</strain>
    </source>
</reference>
<organism evidence="3 4">
    <name type="scientific">Phormidium tenue NIES-30</name>
    <dbReference type="NCBI Taxonomy" id="549789"/>
    <lineage>
        <taxon>Bacteria</taxon>
        <taxon>Bacillati</taxon>
        <taxon>Cyanobacteriota</taxon>
        <taxon>Cyanophyceae</taxon>
        <taxon>Oscillatoriophycideae</taxon>
        <taxon>Oscillatoriales</taxon>
        <taxon>Oscillatoriaceae</taxon>
        <taxon>Phormidium</taxon>
    </lineage>
</organism>
<feature type="compositionally biased region" description="Pro residues" evidence="1">
    <location>
        <begin position="11"/>
        <end position="25"/>
    </location>
</feature>
<feature type="region of interest" description="Disordered" evidence="1">
    <location>
        <begin position="1"/>
        <end position="32"/>
    </location>
</feature>
<dbReference type="EMBL" id="MRCG01000001">
    <property type="protein sequence ID" value="OKH51222.1"/>
    <property type="molecule type" value="Genomic_DNA"/>
</dbReference>
<protein>
    <submittedName>
        <fullName evidence="3">SCP-like extracellular</fullName>
    </submittedName>
</protein>
<dbReference type="PRINTS" id="PR00837">
    <property type="entry name" value="V5TPXLIKE"/>
</dbReference>
<dbReference type="GO" id="GO:0005576">
    <property type="term" value="C:extracellular region"/>
    <property type="evidence" value="ECO:0007669"/>
    <property type="project" value="InterPro"/>
</dbReference>
<evidence type="ECO:0000259" key="2">
    <source>
        <dbReference type="SMART" id="SM00198"/>
    </source>
</evidence>
<evidence type="ECO:0000256" key="1">
    <source>
        <dbReference type="SAM" id="MobiDB-lite"/>
    </source>
</evidence>
<accession>A0A1U7JBX8</accession>
<name>A0A1U7JBX8_9CYAN</name>
<evidence type="ECO:0000313" key="4">
    <source>
        <dbReference type="Proteomes" id="UP000185557"/>
    </source>
</evidence>
<dbReference type="SUPFAM" id="SSF55797">
    <property type="entry name" value="PR-1-like"/>
    <property type="match status" value="1"/>
</dbReference>
<dbReference type="Gene3D" id="3.40.33.10">
    <property type="entry name" value="CAP"/>
    <property type="match status" value="1"/>
</dbReference>
<proteinExistence type="predicted"/>
<dbReference type="FunFam" id="3.40.33.10:FF:000010">
    <property type="entry name" value="Predicted protein"/>
    <property type="match status" value="1"/>
</dbReference>
<gene>
    <name evidence="3" type="ORF">NIES30_01520</name>
</gene>
<dbReference type="SMART" id="SM00198">
    <property type="entry name" value="SCP"/>
    <property type="match status" value="1"/>
</dbReference>
<dbReference type="PROSITE" id="PS01010">
    <property type="entry name" value="CRISP_2"/>
    <property type="match status" value="1"/>
</dbReference>
<dbReference type="InterPro" id="IPR014044">
    <property type="entry name" value="CAP_dom"/>
</dbReference>
<dbReference type="Proteomes" id="UP000185557">
    <property type="component" value="Unassembled WGS sequence"/>
</dbReference>
<sequence>MTVLVGCTAPNPSPESEPTPSPSPVPTSSSRSDSLLEAHNLYRFEVGVPPLEWSESLANSSQAWADRLAATNTFAHSDSNEYGENLWKGTAGAYSLADMVKFWGDEKQYFIPDTAFPNLSTTGNWADVGHYTQIIWRDTTEVGCGLATGNGQDVLVCRYSPPGNYQGQKPF</sequence>
<keyword evidence="4" id="KW-1185">Reference proteome</keyword>
<dbReference type="AlphaFoldDB" id="A0A1U7JBX8"/>